<evidence type="ECO:0008006" key="4">
    <source>
        <dbReference type="Google" id="ProtNLM"/>
    </source>
</evidence>
<dbReference type="OrthoDB" id="264166at2"/>
<feature type="compositionally biased region" description="Basic residues" evidence="1">
    <location>
        <begin position="36"/>
        <end position="47"/>
    </location>
</feature>
<name>A0A517T1W6_9BACT</name>
<dbReference type="Proteomes" id="UP000315003">
    <property type="component" value="Chromosome"/>
</dbReference>
<organism evidence="2 3">
    <name type="scientific">Stieleria bergensis</name>
    <dbReference type="NCBI Taxonomy" id="2528025"/>
    <lineage>
        <taxon>Bacteria</taxon>
        <taxon>Pseudomonadati</taxon>
        <taxon>Planctomycetota</taxon>
        <taxon>Planctomycetia</taxon>
        <taxon>Pirellulales</taxon>
        <taxon>Pirellulaceae</taxon>
        <taxon>Stieleria</taxon>
    </lineage>
</organism>
<gene>
    <name evidence="2" type="ORF">SV7mr_49110</name>
</gene>
<feature type="region of interest" description="Disordered" evidence="1">
    <location>
        <begin position="1"/>
        <end position="62"/>
    </location>
</feature>
<reference evidence="2 3" key="1">
    <citation type="submission" date="2019-02" db="EMBL/GenBank/DDBJ databases">
        <title>Deep-cultivation of Planctomycetes and their phenomic and genomic characterization uncovers novel biology.</title>
        <authorList>
            <person name="Wiegand S."/>
            <person name="Jogler M."/>
            <person name="Boedeker C."/>
            <person name="Pinto D."/>
            <person name="Vollmers J."/>
            <person name="Rivas-Marin E."/>
            <person name="Kohn T."/>
            <person name="Peeters S.H."/>
            <person name="Heuer A."/>
            <person name="Rast P."/>
            <person name="Oberbeckmann S."/>
            <person name="Bunk B."/>
            <person name="Jeske O."/>
            <person name="Meyerdierks A."/>
            <person name="Storesund J.E."/>
            <person name="Kallscheuer N."/>
            <person name="Luecker S."/>
            <person name="Lage O.M."/>
            <person name="Pohl T."/>
            <person name="Merkel B.J."/>
            <person name="Hornburger P."/>
            <person name="Mueller R.-W."/>
            <person name="Bruemmer F."/>
            <person name="Labrenz M."/>
            <person name="Spormann A.M."/>
            <person name="Op den Camp H."/>
            <person name="Overmann J."/>
            <person name="Amann R."/>
            <person name="Jetten M.S.M."/>
            <person name="Mascher T."/>
            <person name="Medema M.H."/>
            <person name="Devos D.P."/>
            <person name="Kaster A.-K."/>
            <person name="Ovreas L."/>
            <person name="Rohde M."/>
            <person name="Galperin M.Y."/>
            <person name="Jogler C."/>
        </authorList>
    </citation>
    <scope>NUCLEOTIDE SEQUENCE [LARGE SCALE GENOMIC DNA]</scope>
    <source>
        <strain evidence="2 3">SV_7m_r</strain>
    </source>
</reference>
<dbReference type="AlphaFoldDB" id="A0A517T1W6"/>
<feature type="region of interest" description="Disordered" evidence="1">
    <location>
        <begin position="149"/>
        <end position="172"/>
    </location>
</feature>
<dbReference type="EMBL" id="CP036272">
    <property type="protein sequence ID" value="QDT62363.1"/>
    <property type="molecule type" value="Genomic_DNA"/>
</dbReference>
<protein>
    <recommendedName>
        <fullName evidence="4">Phage virion morphogenesis family protein</fullName>
    </recommendedName>
</protein>
<keyword evidence="3" id="KW-1185">Reference proteome</keyword>
<sequence length="187" mass="21664">MRITTRVRFTPEQLKRKAQQASFRSLGHAGGAIRLTAKRSIRRRKKPSSPGSPPHTQTGRLKRSIRYEVDRSQPDVVVGPVNEIAGRLWNLHEFGGIAKRRRKLKRHRFRVGEHGPIRVKTLGNAAKFARIRLLTAAQASRATRLIEEENQRRSVARPRRYPKRPFMRPALDANRSRLPKFWRDSVK</sequence>
<evidence type="ECO:0000313" key="3">
    <source>
        <dbReference type="Proteomes" id="UP000315003"/>
    </source>
</evidence>
<proteinExistence type="predicted"/>
<feature type="compositionally biased region" description="Basic residues" evidence="1">
    <location>
        <begin position="154"/>
        <end position="166"/>
    </location>
</feature>
<accession>A0A517T1W6</accession>
<evidence type="ECO:0000313" key="2">
    <source>
        <dbReference type="EMBL" id="QDT62363.1"/>
    </source>
</evidence>
<dbReference type="RefSeq" id="WP_145277079.1">
    <property type="nucleotide sequence ID" value="NZ_CP036272.1"/>
</dbReference>
<evidence type="ECO:0000256" key="1">
    <source>
        <dbReference type="SAM" id="MobiDB-lite"/>
    </source>
</evidence>